<dbReference type="Proteomes" id="UP000652761">
    <property type="component" value="Unassembled WGS sequence"/>
</dbReference>
<proteinExistence type="predicted"/>
<feature type="transmembrane region" description="Helical" evidence="1">
    <location>
        <begin position="6"/>
        <end position="24"/>
    </location>
</feature>
<organism evidence="2 3">
    <name type="scientific">Colocasia esculenta</name>
    <name type="common">Wild taro</name>
    <name type="synonym">Arum esculentum</name>
    <dbReference type="NCBI Taxonomy" id="4460"/>
    <lineage>
        <taxon>Eukaryota</taxon>
        <taxon>Viridiplantae</taxon>
        <taxon>Streptophyta</taxon>
        <taxon>Embryophyta</taxon>
        <taxon>Tracheophyta</taxon>
        <taxon>Spermatophyta</taxon>
        <taxon>Magnoliopsida</taxon>
        <taxon>Liliopsida</taxon>
        <taxon>Araceae</taxon>
        <taxon>Aroideae</taxon>
        <taxon>Colocasieae</taxon>
        <taxon>Colocasia</taxon>
    </lineage>
</organism>
<gene>
    <name evidence="2" type="ORF">Taro_047210</name>
</gene>
<protein>
    <submittedName>
        <fullName evidence="2">Uncharacterized protein</fullName>
    </submittedName>
</protein>
<sequence>MAVHIATGFSSFFFFSFIVLFVLGPKVRRTHPVLFLHVLIHDEGGEEVKQRIDADFREGEGTCFLIYSRNVVSGTRHNKMTGKRVKLLDLENEQVAKGIVLSVDPKKIVVGRPTGHVLVDEAKRSLFSGINNL</sequence>
<comment type="caution">
    <text evidence="2">The sequence shown here is derived from an EMBL/GenBank/DDBJ whole genome shotgun (WGS) entry which is preliminary data.</text>
</comment>
<keyword evidence="1" id="KW-0812">Transmembrane</keyword>
<accession>A0A843X7U3</accession>
<dbReference type="EMBL" id="NMUH01006033">
    <property type="protein sequence ID" value="MQM14280.1"/>
    <property type="molecule type" value="Genomic_DNA"/>
</dbReference>
<reference evidence="2" key="1">
    <citation type="submission" date="2017-07" db="EMBL/GenBank/DDBJ databases">
        <title>Taro Niue Genome Assembly and Annotation.</title>
        <authorList>
            <person name="Atibalentja N."/>
            <person name="Keating K."/>
            <person name="Fields C.J."/>
        </authorList>
    </citation>
    <scope>NUCLEOTIDE SEQUENCE</scope>
    <source>
        <strain evidence="2">Niue_2</strain>
        <tissue evidence="2">Leaf</tissue>
    </source>
</reference>
<evidence type="ECO:0000313" key="3">
    <source>
        <dbReference type="Proteomes" id="UP000652761"/>
    </source>
</evidence>
<name>A0A843X7U3_COLES</name>
<evidence type="ECO:0000256" key="1">
    <source>
        <dbReference type="SAM" id="Phobius"/>
    </source>
</evidence>
<dbReference type="AlphaFoldDB" id="A0A843X7U3"/>
<keyword evidence="1" id="KW-0472">Membrane</keyword>
<keyword evidence="3" id="KW-1185">Reference proteome</keyword>
<evidence type="ECO:0000313" key="2">
    <source>
        <dbReference type="EMBL" id="MQM14280.1"/>
    </source>
</evidence>
<keyword evidence="1" id="KW-1133">Transmembrane helix</keyword>